<evidence type="ECO:0000259" key="2">
    <source>
        <dbReference type="Pfam" id="PF19780"/>
    </source>
</evidence>
<dbReference type="EMBL" id="FNGS01000001">
    <property type="protein sequence ID" value="SDL25656.1"/>
    <property type="molecule type" value="Genomic_DNA"/>
</dbReference>
<feature type="chain" id="PRO_5011563559" description="DUF6265 domain-containing protein" evidence="1">
    <location>
        <begin position="21"/>
        <end position="161"/>
    </location>
</feature>
<gene>
    <name evidence="3" type="ORF">SAMN04488090_0517</name>
</gene>
<proteinExistence type="predicted"/>
<evidence type="ECO:0000313" key="3">
    <source>
        <dbReference type="EMBL" id="SDL25656.1"/>
    </source>
</evidence>
<dbReference type="Pfam" id="PF19780">
    <property type="entry name" value="DUF6265"/>
    <property type="match status" value="1"/>
</dbReference>
<evidence type="ECO:0000313" key="4">
    <source>
        <dbReference type="Proteomes" id="UP000198901"/>
    </source>
</evidence>
<dbReference type="Proteomes" id="UP000198901">
    <property type="component" value="Unassembled WGS sequence"/>
</dbReference>
<feature type="signal peptide" evidence="1">
    <location>
        <begin position="1"/>
        <end position="20"/>
    </location>
</feature>
<feature type="domain" description="DUF6265" evidence="2">
    <location>
        <begin position="31"/>
        <end position="142"/>
    </location>
</feature>
<keyword evidence="4" id="KW-1185">Reference proteome</keyword>
<keyword evidence="1" id="KW-0732">Signal</keyword>
<dbReference type="AlphaFoldDB" id="A0A1G9IKQ3"/>
<dbReference type="STRING" id="563176.SAMN04488090_0517"/>
<dbReference type="InterPro" id="IPR046232">
    <property type="entry name" value="DUF6265"/>
</dbReference>
<name>A0A1G9IKQ3_9BACT</name>
<dbReference type="OrthoDB" id="7567258at2"/>
<organism evidence="3 4">
    <name type="scientific">Siphonobacter aquaeclarae</name>
    <dbReference type="NCBI Taxonomy" id="563176"/>
    <lineage>
        <taxon>Bacteria</taxon>
        <taxon>Pseudomonadati</taxon>
        <taxon>Bacteroidota</taxon>
        <taxon>Cytophagia</taxon>
        <taxon>Cytophagales</taxon>
        <taxon>Cytophagaceae</taxon>
        <taxon>Siphonobacter</taxon>
    </lineage>
</organism>
<sequence length="161" mass="18434">MKKILLSLPAAFLTVLTAQAQQLRASVSDLAFLAGTWTQQHAWGDMEEVWQPPMGNCIVSTFRCVNQGKVVFYEFMVVEQGQQVPELKLRHFNPGSIGWEDKEHPEVLPVTELGKNRVVFSRAGLKLTYERSDPGKLTILLEEENKEKKWDTTRFEMSRKP</sequence>
<accession>A0A1G9IKQ3</accession>
<dbReference type="RefSeq" id="WP_093197300.1">
    <property type="nucleotide sequence ID" value="NZ_FNGS01000001.1"/>
</dbReference>
<protein>
    <recommendedName>
        <fullName evidence="2">DUF6265 domain-containing protein</fullName>
    </recommendedName>
</protein>
<reference evidence="3 4" key="1">
    <citation type="submission" date="2016-10" db="EMBL/GenBank/DDBJ databases">
        <authorList>
            <person name="de Groot N.N."/>
        </authorList>
    </citation>
    <scope>NUCLEOTIDE SEQUENCE [LARGE SCALE GENOMIC DNA]</scope>
    <source>
        <strain evidence="3 4">DSM 21668</strain>
    </source>
</reference>
<evidence type="ECO:0000256" key="1">
    <source>
        <dbReference type="SAM" id="SignalP"/>
    </source>
</evidence>